<name>A0A9P6U0B5_9FUNG</name>
<dbReference type="OrthoDB" id="2442110at2759"/>
<evidence type="ECO:0000313" key="2">
    <source>
        <dbReference type="EMBL" id="KAG0254235.1"/>
    </source>
</evidence>
<evidence type="ECO:0000313" key="3">
    <source>
        <dbReference type="Proteomes" id="UP000726737"/>
    </source>
</evidence>
<dbReference type="InterPro" id="IPR001810">
    <property type="entry name" value="F-box_dom"/>
</dbReference>
<feature type="domain" description="F-box" evidence="1">
    <location>
        <begin position="19"/>
        <end position="56"/>
    </location>
</feature>
<gene>
    <name evidence="2" type="ORF">BG011_005882</name>
</gene>
<dbReference type="Gene3D" id="3.80.10.10">
    <property type="entry name" value="Ribonuclease Inhibitor"/>
    <property type="match status" value="1"/>
</dbReference>
<dbReference type="InterPro" id="IPR036047">
    <property type="entry name" value="F-box-like_dom_sf"/>
</dbReference>
<evidence type="ECO:0000259" key="1">
    <source>
        <dbReference type="Pfam" id="PF12937"/>
    </source>
</evidence>
<reference evidence="2" key="1">
    <citation type="journal article" date="2020" name="Fungal Divers.">
        <title>Resolving the Mortierellaceae phylogeny through synthesis of multi-gene phylogenetics and phylogenomics.</title>
        <authorList>
            <person name="Vandepol N."/>
            <person name="Liber J."/>
            <person name="Desiro A."/>
            <person name="Na H."/>
            <person name="Kennedy M."/>
            <person name="Barry K."/>
            <person name="Grigoriev I.V."/>
            <person name="Miller A.N."/>
            <person name="O'Donnell K."/>
            <person name="Stajich J.E."/>
            <person name="Bonito G."/>
        </authorList>
    </citation>
    <scope>NUCLEOTIDE SEQUENCE</scope>
    <source>
        <strain evidence="2">KOD948</strain>
    </source>
</reference>
<dbReference type="SUPFAM" id="SSF81383">
    <property type="entry name" value="F-box domain"/>
    <property type="match status" value="1"/>
</dbReference>
<dbReference type="Pfam" id="PF12937">
    <property type="entry name" value="F-box-like"/>
    <property type="match status" value="1"/>
</dbReference>
<dbReference type="Proteomes" id="UP000726737">
    <property type="component" value="Unassembled WGS sequence"/>
</dbReference>
<dbReference type="SUPFAM" id="SSF52047">
    <property type="entry name" value="RNI-like"/>
    <property type="match status" value="1"/>
</dbReference>
<organism evidence="2 3">
    <name type="scientific">Mortierella polycephala</name>
    <dbReference type="NCBI Taxonomy" id="41804"/>
    <lineage>
        <taxon>Eukaryota</taxon>
        <taxon>Fungi</taxon>
        <taxon>Fungi incertae sedis</taxon>
        <taxon>Mucoromycota</taxon>
        <taxon>Mortierellomycotina</taxon>
        <taxon>Mortierellomycetes</taxon>
        <taxon>Mortierellales</taxon>
        <taxon>Mortierellaceae</taxon>
        <taxon>Mortierella</taxon>
    </lineage>
</organism>
<keyword evidence="3" id="KW-1185">Reference proteome</keyword>
<protein>
    <recommendedName>
        <fullName evidence="1">F-box domain-containing protein</fullName>
    </recommendedName>
</protein>
<dbReference type="EMBL" id="JAAAJA010000412">
    <property type="protein sequence ID" value="KAG0254235.1"/>
    <property type="molecule type" value="Genomic_DNA"/>
</dbReference>
<comment type="caution">
    <text evidence="2">The sequence shown here is derived from an EMBL/GenBank/DDBJ whole genome shotgun (WGS) entry which is preliminary data.</text>
</comment>
<dbReference type="AlphaFoldDB" id="A0A9P6U0B5"/>
<sequence>MTESGIAAAGKQQTPIQLPELLILIGRHLSQDDLTSCVRVCHAWHNAMEPLLWTTVNSCADMTAVVNNIHRVQSIDIDDTSFTILVNPLLLLHNQLVHLSVNQLSWEVQQILIHNSDSLQSFTCRIINHHGRPDNIFLAIWNALANISHLSVLHLKMPCIQPAHYQSFSEICERLTSLTLDSGLILCRLRSPTKQPLLKMRRLELIRNHASSRDQLQFIEQCPNLEHLTWSLIQDIPAQPFIFHLSTLPLDRPCRIVSLDLVGANVMDSDFASILNCLSNVKRVIATESAFGEQSCERVIVSTAGSLEELDLRKCLFVSSPMIHAILMACKNLKRFWADDLSVQDMIKPRNPKDRWPQWKYISYTVPLDPRLDDSIVATYTDDWQWSCTGLEELELTFKELGHHLDNSVDVVYDQLAALIRLKRLAISWRSEDEKRTIFIPSSQPRRRLDFLVGNGLERLSTLTSLRELDIRGIDQLRMTVKEAEWMVEHWKSLRIIRGKMTVDMNEEAMIWRMLCASIKMT</sequence>
<proteinExistence type="predicted"/>
<dbReference type="InterPro" id="IPR032675">
    <property type="entry name" value="LRR_dom_sf"/>
</dbReference>
<dbReference type="Gene3D" id="1.20.1280.50">
    <property type="match status" value="1"/>
</dbReference>
<accession>A0A9P6U0B5</accession>